<comment type="subcellular location">
    <subcellularLocation>
        <location evidence="1">Cytoplasm</location>
    </subcellularLocation>
</comment>
<dbReference type="GO" id="GO:0070728">
    <property type="term" value="F:L-leucine binding"/>
    <property type="evidence" value="ECO:0007669"/>
    <property type="project" value="TreeGrafter"/>
</dbReference>
<organism evidence="5 6">
    <name type="scientific">Allomyces macrogynus (strain ATCC 38327)</name>
    <name type="common">Allomyces javanicus var. macrogynus</name>
    <dbReference type="NCBI Taxonomy" id="578462"/>
    <lineage>
        <taxon>Eukaryota</taxon>
        <taxon>Fungi</taxon>
        <taxon>Fungi incertae sedis</taxon>
        <taxon>Blastocladiomycota</taxon>
        <taxon>Blastocladiomycetes</taxon>
        <taxon>Blastocladiales</taxon>
        <taxon>Blastocladiaceae</taxon>
        <taxon>Allomyces</taxon>
    </lineage>
</organism>
<accession>A0A0L0S6V1</accession>
<name>A0A0L0S6V1_ALLM3</name>
<dbReference type="OrthoDB" id="337464at2759"/>
<dbReference type="AlphaFoldDB" id="A0A0L0S6V1"/>
<dbReference type="InterPro" id="IPR029032">
    <property type="entry name" value="AhpD-like"/>
</dbReference>
<dbReference type="EMBL" id="GG745332">
    <property type="protein sequence ID" value="KNE58155.1"/>
    <property type="molecule type" value="Genomic_DNA"/>
</dbReference>
<comment type="similarity">
    <text evidence="2">Belongs to the sestrin family.</text>
</comment>
<evidence type="ECO:0000256" key="2">
    <source>
        <dbReference type="ARBA" id="ARBA00008350"/>
    </source>
</evidence>
<dbReference type="GO" id="GO:0005634">
    <property type="term" value="C:nucleus"/>
    <property type="evidence" value="ECO:0007669"/>
    <property type="project" value="InterPro"/>
</dbReference>
<dbReference type="GO" id="GO:1904262">
    <property type="term" value="P:negative regulation of TORC1 signaling"/>
    <property type="evidence" value="ECO:0007669"/>
    <property type="project" value="TreeGrafter"/>
</dbReference>
<dbReference type="eggNOG" id="KOG3746">
    <property type="taxonomic scope" value="Eukaryota"/>
</dbReference>
<reference evidence="6" key="2">
    <citation type="submission" date="2009-11" db="EMBL/GenBank/DDBJ databases">
        <title>The Genome Sequence of Allomyces macrogynus strain ATCC 38327.</title>
        <authorList>
            <consortium name="The Broad Institute Genome Sequencing Platform"/>
            <person name="Russ C."/>
            <person name="Cuomo C."/>
            <person name="Shea T."/>
            <person name="Young S.K."/>
            <person name="Zeng Q."/>
            <person name="Koehrsen M."/>
            <person name="Haas B."/>
            <person name="Borodovsky M."/>
            <person name="Guigo R."/>
            <person name="Alvarado L."/>
            <person name="Berlin A."/>
            <person name="Borenstein D."/>
            <person name="Chen Z."/>
            <person name="Engels R."/>
            <person name="Freedman E."/>
            <person name="Gellesch M."/>
            <person name="Goldberg J."/>
            <person name="Griggs A."/>
            <person name="Gujja S."/>
            <person name="Heiman D."/>
            <person name="Hepburn T."/>
            <person name="Howarth C."/>
            <person name="Jen D."/>
            <person name="Larson L."/>
            <person name="Lewis B."/>
            <person name="Mehta T."/>
            <person name="Park D."/>
            <person name="Pearson M."/>
            <person name="Roberts A."/>
            <person name="Saif S."/>
            <person name="Shenoy N."/>
            <person name="Sisk P."/>
            <person name="Stolte C."/>
            <person name="Sykes S."/>
            <person name="Walk T."/>
            <person name="White J."/>
            <person name="Yandava C."/>
            <person name="Burger G."/>
            <person name="Gray M.W."/>
            <person name="Holland P.W.H."/>
            <person name="King N."/>
            <person name="Lang F.B.F."/>
            <person name="Roger A.J."/>
            <person name="Ruiz-Trillo I."/>
            <person name="Lander E."/>
            <person name="Nusbaum C."/>
        </authorList>
    </citation>
    <scope>NUCLEOTIDE SEQUENCE [LARGE SCALE GENOMIC DNA]</scope>
    <source>
        <strain evidence="6">ATCC 38327</strain>
    </source>
</reference>
<dbReference type="Proteomes" id="UP000054350">
    <property type="component" value="Unassembled WGS sequence"/>
</dbReference>
<evidence type="ECO:0000256" key="3">
    <source>
        <dbReference type="ARBA" id="ARBA00022490"/>
    </source>
</evidence>
<feature type="compositionally biased region" description="Basic and acidic residues" evidence="4">
    <location>
        <begin position="654"/>
        <end position="666"/>
    </location>
</feature>
<dbReference type="GO" id="GO:0016239">
    <property type="term" value="P:positive regulation of macroautophagy"/>
    <property type="evidence" value="ECO:0007669"/>
    <property type="project" value="TreeGrafter"/>
</dbReference>
<reference evidence="5 6" key="1">
    <citation type="submission" date="2009-11" db="EMBL/GenBank/DDBJ databases">
        <title>Annotation of Allomyces macrogynus ATCC 38327.</title>
        <authorList>
            <consortium name="The Broad Institute Genome Sequencing Platform"/>
            <person name="Russ C."/>
            <person name="Cuomo C."/>
            <person name="Burger G."/>
            <person name="Gray M.W."/>
            <person name="Holland P.W.H."/>
            <person name="King N."/>
            <person name="Lang F.B.F."/>
            <person name="Roger A.J."/>
            <person name="Ruiz-Trillo I."/>
            <person name="Young S.K."/>
            <person name="Zeng Q."/>
            <person name="Gargeya S."/>
            <person name="Fitzgerald M."/>
            <person name="Haas B."/>
            <person name="Abouelleil A."/>
            <person name="Alvarado L."/>
            <person name="Arachchi H.M."/>
            <person name="Berlin A."/>
            <person name="Chapman S.B."/>
            <person name="Gearin G."/>
            <person name="Goldberg J."/>
            <person name="Griggs A."/>
            <person name="Gujja S."/>
            <person name="Hansen M."/>
            <person name="Heiman D."/>
            <person name="Howarth C."/>
            <person name="Larimer J."/>
            <person name="Lui A."/>
            <person name="MacDonald P.J.P."/>
            <person name="McCowen C."/>
            <person name="Montmayeur A."/>
            <person name="Murphy C."/>
            <person name="Neiman D."/>
            <person name="Pearson M."/>
            <person name="Priest M."/>
            <person name="Roberts A."/>
            <person name="Saif S."/>
            <person name="Shea T."/>
            <person name="Sisk P."/>
            <person name="Stolte C."/>
            <person name="Sykes S."/>
            <person name="Wortman J."/>
            <person name="Nusbaum C."/>
            <person name="Birren B."/>
        </authorList>
    </citation>
    <scope>NUCLEOTIDE SEQUENCE [LARGE SCALE GENOMIC DNA]</scope>
    <source>
        <strain evidence="5 6">ATCC 38327</strain>
    </source>
</reference>
<dbReference type="PANTHER" id="PTHR12474">
    <property type="entry name" value="P53 REGULATED PA26 NUCLEAR PROTEIN SESTRIN"/>
    <property type="match status" value="1"/>
</dbReference>
<keyword evidence="6" id="KW-1185">Reference proteome</keyword>
<dbReference type="SUPFAM" id="SSF69118">
    <property type="entry name" value="AhpD-like"/>
    <property type="match status" value="1"/>
</dbReference>
<keyword evidence="3" id="KW-0963">Cytoplasm</keyword>
<sequence>MTDTDLVLLAAPTLAVEAQYLSSTRYRAALFAGLHARSRAARSQALASVVSIARSWADACYDPATRRGSGTLALPRSPTTATTPAAGPASAAPNDDPAESRMLLHLHVLTLIRIATSCPYPDVRAPLTALLRDLRASGVPIPRPAHPTPSCFLAPGDFVPLSDGTTHAPAAPDAASSPTTTLPSGAPLHLPVPPRRKFPGYGTPRAAWSALRDLADPSSGGGRVMHLDRVLAYFPAYLTKWRLATRAVLRDTNGPVPRAWRLYLAVAAASQFRCLPVAALMRSEYLQAGGDPAWLELGWAGVPRKLVALAGLNAALAHQPWRVTPMLIAALVDPAGMGATSPDAWTVAEIVHAVTVLVTVHAQCSLALGTGVVPEPDTVGGAVLVHEDLVAEVGAVPVSTATVMATVADAAAAAQVVSPAEASLTDQLIARLKESASFSEEELASGAAAETAPTSAASSFVEAEQARRAAFVRVETGTDVWSDSETEQTLPTPYDGATFLASIPPPPPPSGLHVPNDAADAATLRQCATWWARPGMIPALVAPDLACMATHFTDPADTSLVAHHVDFDVKAADYTVFRLGDWSWEEHGLGLVSKYLGHEVGELLDEAFAEAQHMTDSSVFVTDEDMDDFGGDDDHDDGEDFNDGALGSDDDDDNYHSEDHEDHGDARWAAWRDDAVRGTSPAPYPAPPVDLAALRVPPAPTPTDSRSVCSTSTRGAAGIDTAPFREAIWYYVLRLFGMSHDDYNYSRVNHFVNKRTKAFVKKVACAPHTLTYRDWMRMGVLLRPEEKAHVVVLVSEARKQAALVWALSAINKYLDHPGDYAVKPGSS</sequence>
<gene>
    <name evidence="5" type="ORF">AMAG_04970</name>
</gene>
<feature type="region of interest" description="Disordered" evidence="4">
    <location>
        <begin position="621"/>
        <end position="666"/>
    </location>
</feature>
<evidence type="ECO:0000313" key="6">
    <source>
        <dbReference type="Proteomes" id="UP000054350"/>
    </source>
</evidence>
<dbReference type="GO" id="GO:1990253">
    <property type="term" value="P:cellular response to leucine starvation"/>
    <property type="evidence" value="ECO:0007669"/>
    <property type="project" value="TreeGrafter"/>
</dbReference>
<dbReference type="GO" id="GO:1901031">
    <property type="term" value="P:regulation of response to reactive oxygen species"/>
    <property type="evidence" value="ECO:0007669"/>
    <property type="project" value="InterPro"/>
</dbReference>
<dbReference type="OMA" id="RDCCEDI"/>
<feature type="compositionally biased region" description="Low complexity" evidence="4">
    <location>
        <begin position="164"/>
        <end position="188"/>
    </location>
</feature>
<proteinExistence type="inferred from homology"/>
<feature type="compositionally biased region" description="Low complexity" evidence="4">
    <location>
        <begin position="71"/>
        <end position="93"/>
    </location>
</feature>
<evidence type="ECO:0000256" key="4">
    <source>
        <dbReference type="SAM" id="MobiDB-lite"/>
    </source>
</evidence>
<dbReference type="VEuPathDB" id="FungiDB:AMAG_04970"/>
<dbReference type="GO" id="GO:0016684">
    <property type="term" value="F:oxidoreductase activity, acting on peroxide as acceptor"/>
    <property type="evidence" value="ECO:0007669"/>
    <property type="project" value="TreeGrafter"/>
</dbReference>
<feature type="region of interest" description="Disordered" evidence="4">
    <location>
        <begin position="68"/>
        <end position="97"/>
    </location>
</feature>
<protein>
    <recommendedName>
        <fullName evidence="7">Sestrin</fullName>
    </recommendedName>
</protein>
<dbReference type="GO" id="GO:0005737">
    <property type="term" value="C:cytoplasm"/>
    <property type="evidence" value="ECO:0007669"/>
    <property type="project" value="UniProtKB-SubCell"/>
</dbReference>
<dbReference type="GO" id="GO:0071233">
    <property type="term" value="P:cellular response to L-leucine"/>
    <property type="evidence" value="ECO:0007669"/>
    <property type="project" value="TreeGrafter"/>
</dbReference>
<dbReference type="STRING" id="578462.A0A0L0S6V1"/>
<evidence type="ECO:0008006" key="7">
    <source>
        <dbReference type="Google" id="ProtNLM"/>
    </source>
</evidence>
<dbReference type="Pfam" id="PF04636">
    <property type="entry name" value="PA26"/>
    <property type="match status" value="3"/>
</dbReference>
<feature type="compositionally biased region" description="Acidic residues" evidence="4">
    <location>
        <begin position="622"/>
        <end position="653"/>
    </location>
</feature>
<feature type="region of interest" description="Disordered" evidence="4">
    <location>
        <begin position="164"/>
        <end position="194"/>
    </location>
</feature>
<dbReference type="PANTHER" id="PTHR12474:SF0">
    <property type="entry name" value="SESTRIN HOMOLOG"/>
    <property type="match status" value="1"/>
</dbReference>
<evidence type="ECO:0000313" key="5">
    <source>
        <dbReference type="EMBL" id="KNE58155.1"/>
    </source>
</evidence>
<evidence type="ECO:0000256" key="1">
    <source>
        <dbReference type="ARBA" id="ARBA00004496"/>
    </source>
</evidence>
<dbReference type="InterPro" id="IPR006730">
    <property type="entry name" value="Sestrin"/>
</dbReference>